<dbReference type="AlphaFoldDB" id="A0A3A8N2Q0"/>
<accession>A0A3A8N2Q0</accession>
<sequence>MRVSNKYLAVAYAAVFLSLPLGCGGGAADGPPQQDDLESRRPGESLDALEARWKRGIQDKPTGITSTVELSGSSLVLTTRGQAQVDAPGVLVPAPVFPNNQRCIFLTNAQVGAQTGLLVLEGPQIQFTAGTLGSVDVSSATAHTQPPSGGTTPVVGLTTQDNTTGSNPTATFPEDWSGTDKSLFFSDAAVIQASNLTLTGFTRGLLITATGNTPITGSVTVASADRLYWDAKSVIQVATSTVQSPAFALGGQVETGSLASPELAASTQPPSMIKGKEAQVTLRPGNVKSQGSFQLTQAVTQQGAMLLPADVELAHDTAPVTVKKDQRVLIPVVFREKTLKGDAVLSELQVTGTGKDAVSVPLDQVETYLDSLWATAGQAGMGAPFLAITLAPLSPFIALGEALSCLFTTCPRAFPIWMERGKVERFHIIVQGKLPPGTYEATVTLVGHNSTAQAIPVHFTVTE</sequence>
<keyword evidence="3" id="KW-1185">Reference proteome</keyword>
<feature type="chain" id="PRO_5017334416" description="Lipoprotein" evidence="1">
    <location>
        <begin position="28"/>
        <end position="463"/>
    </location>
</feature>
<dbReference type="OrthoDB" id="5524188at2"/>
<name>A0A3A8N2Q0_9BACT</name>
<dbReference type="RefSeq" id="WP_120628389.1">
    <property type="nucleotide sequence ID" value="NZ_RAWG01000222.1"/>
</dbReference>
<comment type="caution">
    <text evidence="2">The sequence shown here is derived from an EMBL/GenBank/DDBJ whole genome shotgun (WGS) entry which is preliminary data.</text>
</comment>
<keyword evidence="1" id="KW-0732">Signal</keyword>
<dbReference type="EMBL" id="RAWG01000222">
    <property type="protein sequence ID" value="RKH37799.1"/>
    <property type="molecule type" value="Genomic_DNA"/>
</dbReference>
<proteinExistence type="predicted"/>
<evidence type="ECO:0000313" key="3">
    <source>
        <dbReference type="Proteomes" id="UP000273405"/>
    </source>
</evidence>
<dbReference type="Proteomes" id="UP000273405">
    <property type="component" value="Unassembled WGS sequence"/>
</dbReference>
<organism evidence="2 3">
    <name type="scientific">Corallococcus sicarius</name>
    <dbReference type="NCBI Taxonomy" id="2316726"/>
    <lineage>
        <taxon>Bacteria</taxon>
        <taxon>Pseudomonadati</taxon>
        <taxon>Myxococcota</taxon>
        <taxon>Myxococcia</taxon>
        <taxon>Myxococcales</taxon>
        <taxon>Cystobacterineae</taxon>
        <taxon>Myxococcaceae</taxon>
        <taxon>Corallococcus</taxon>
    </lineage>
</organism>
<evidence type="ECO:0000256" key="1">
    <source>
        <dbReference type="SAM" id="SignalP"/>
    </source>
</evidence>
<reference evidence="3" key="1">
    <citation type="submission" date="2018-09" db="EMBL/GenBank/DDBJ databases">
        <authorList>
            <person name="Livingstone P.G."/>
            <person name="Whitworth D.E."/>
        </authorList>
    </citation>
    <scope>NUCLEOTIDE SEQUENCE [LARGE SCALE GENOMIC DNA]</scope>
    <source>
        <strain evidence="3">CA040B</strain>
    </source>
</reference>
<evidence type="ECO:0000313" key="2">
    <source>
        <dbReference type="EMBL" id="RKH37799.1"/>
    </source>
</evidence>
<feature type="signal peptide" evidence="1">
    <location>
        <begin position="1"/>
        <end position="27"/>
    </location>
</feature>
<evidence type="ECO:0008006" key="4">
    <source>
        <dbReference type="Google" id="ProtNLM"/>
    </source>
</evidence>
<gene>
    <name evidence="2" type="ORF">D7X12_28360</name>
</gene>
<protein>
    <recommendedName>
        <fullName evidence="4">Lipoprotein</fullName>
    </recommendedName>
</protein>